<evidence type="ECO:0000313" key="1">
    <source>
        <dbReference type="EMBL" id="KAL0416249.1"/>
    </source>
</evidence>
<protein>
    <submittedName>
        <fullName evidence="1">Uncharacterized protein</fullName>
    </submittedName>
</protein>
<reference evidence="1" key="2">
    <citation type="journal article" date="2024" name="Plant">
        <title>Genomic evolution and insights into agronomic trait innovations of Sesamum species.</title>
        <authorList>
            <person name="Miao H."/>
            <person name="Wang L."/>
            <person name="Qu L."/>
            <person name="Liu H."/>
            <person name="Sun Y."/>
            <person name="Le M."/>
            <person name="Wang Q."/>
            <person name="Wei S."/>
            <person name="Zheng Y."/>
            <person name="Lin W."/>
            <person name="Duan Y."/>
            <person name="Cao H."/>
            <person name="Xiong S."/>
            <person name="Wang X."/>
            <person name="Wei L."/>
            <person name="Li C."/>
            <person name="Ma Q."/>
            <person name="Ju M."/>
            <person name="Zhao R."/>
            <person name="Li G."/>
            <person name="Mu C."/>
            <person name="Tian Q."/>
            <person name="Mei H."/>
            <person name="Zhang T."/>
            <person name="Gao T."/>
            <person name="Zhang H."/>
        </authorList>
    </citation>
    <scope>NUCLEOTIDE SEQUENCE</scope>
    <source>
        <strain evidence="1">KEN1</strain>
    </source>
</reference>
<dbReference type="PANTHER" id="PTHR33116:SF86">
    <property type="entry name" value="REVERSE TRANSCRIPTASE DOMAIN-CONTAINING PROTEIN"/>
    <property type="match status" value="1"/>
</dbReference>
<proteinExistence type="predicted"/>
<organism evidence="1">
    <name type="scientific">Sesamum latifolium</name>
    <dbReference type="NCBI Taxonomy" id="2727402"/>
    <lineage>
        <taxon>Eukaryota</taxon>
        <taxon>Viridiplantae</taxon>
        <taxon>Streptophyta</taxon>
        <taxon>Embryophyta</taxon>
        <taxon>Tracheophyta</taxon>
        <taxon>Spermatophyta</taxon>
        <taxon>Magnoliopsida</taxon>
        <taxon>eudicotyledons</taxon>
        <taxon>Gunneridae</taxon>
        <taxon>Pentapetalae</taxon>
        <taxon>asterids</taxon>
        <taxon>lamiids</taxon>
        <taxon>Lamiales</taxon>
        <taxon>Pedaliaceae</taxon>
        <taxon>Sesamum</taxon>
    </lineage>
</organism>
<gene>
    <name evidence="1" type="ORF">Slati_3456800</name>
</gene>
<name>A0AAW2UH29_9LAMI</name>
<comment type="caution">
    <text evidence="1">The sequence shown here is derived from an EMBL/GenBank/DDBJ whole genome shotgun (WGS) entry which is preliminary data.</text>
</comment>
<sequence>MPDSFLKELESTMADFFWQGGEVSKIHWKAWPKLCKSRLEGGLGFRRLKEHNVALLAKQAWRISLNPGNMLHNVIGDKYFPESTFMEARLSARPSFTWRSVWSARDLLVEKFSFK</sequence>
<dbReference type="EMBL" id="JACGWN010000012">
    <property type="protein sequence ID" value="KAL0416249.1"/>
    <property type="molecule type" value="Genomic_DNA"/>
</dbReference>
<accession>A0AAW2UH29</accession>
<dbReference type="PANTHER" id="PTHR33116">
    <property type="entry name" value="REVERSE TRANSCRIPTASE ZINC-BINDING DOMAIN-CONTAINING PROTEIN-RELATED-RELATED"/>
    <property type="match status" value="1"/>
</dbReference>
<dbReference type="AlphaFoldDB" id="A0AAW2UH29"/>
<reference evidence="1" key="1">
    <citation type="submission" date="2020-06" db="EMBL/GenBank/DDBJ databases">
        <authorList>
            <person name="Li T."/>
            <person name="Hu X."/>
            <person name="Zhang T."/>
            <person name="Song X."/>
            <person name="Zhang H."/>
            <person name="Dai N."/>
            <person name="Sheng W."/>
            <person name="Hou X."/>
            <person name="Wei L."/>
        </authorList>
    </citation>
    <scope>NUCLEOTIDE SEQUENCE</scope>
    <source>
        <strain evidence="1">KEN1</strain>
        <tissue evidence="1">Leaf</tissue>
    </source>
</reference>